<comment type="function">
    <text evidence="6">One of the early assembly proteins it binds 23S rRNA. One of the proteins that surrounds the polypeptide exit tunnel on the outside of the ribosome. Forms the main docking site for trigger factor binding to the ribosome.</text>
</comment>
<dbReference type="SUPFAM" id="SSF54189">
    <property type="entry name" value="Ribosomal proteins S24e, L23 and L15e"/>
    <property type="match status" value="1"/>
</dbReference>
<name>C7NDJ9_LEPBD</name>
<dbReference type="GO" id="GO:0006412">
    <property type="term" value="P:translation"/>
    <property type="evidence" value="ECO:0007669"/>
    <property type="project" value="UniProtKB-UniRule"/>
</dbReference>
<dbReference type="GO" id="GO:0019843">
    <property type="term" value="F:rRNA binding"/>
    <property type="evidence" value="ECO:0007669"/>
    <property type="project" value="UniProtKB-UniRule"/>
</dbReference>
<dbReference type="eggNOG" id="COG0089">
    <property type="taxonomic scope" value="Bacteria"/>
</dbReference>
<dbReference type="KEGG" id="lba:Lebu_0241"/>
<dbReference type="HAMAP" id="MF_01369_B">
    <property type="entry name" value="Ribosomal_uL23_B"/>
    <property type="match status" value="1"/>
</dbReference>
<dbReference type="NCBIfam" id="NF004363">
    <property type="entry name" value="PRK05738.2-4"/>
    <property type="match status" value="1"/>
</dbReference>
<dbReference type="InterPro" id="IPR012678">
    <property type="entry name" value="Ribosomal_uL23/eL15/eS24_sf"/>
</dbReference>
<reference evidence="7 8" key="1">
    <citation type="journal article" date="2009" name="Stand. Genomic Sci.">
        <title>Complete genome sequence of Leptotrichia buccalis type strain (C-1013-b).</title>
        <authorList>
            <person name="Ivanova N."/>
            <person name="Gronow S."/>
            <person name="Lapidus A."/>
            <person name="Copeland A."/>
            <person name="Glavina Del Rio T."/>
            <person name="Nolan M."/>
            <person name="Lucas S."/>
            <person name="Chen F."/>
            <person name="Tice H."/>
            <person name="Cheng J.F."/>
            <person name="Saunders E."/>
            <person name="Bruce D."/>
            <person name="Goodwin L."/>
            <person name="Brettin T."/>
            <person name="Detter J.C."/>
            <person name="Han C."/>
            <person name="Pitluck S."/>
            <person name="Mikhailova N."/>
            <person name="Pati A."/>
            <person name="Mavrommatis K."/>
            <person name="Chen A."/>
            <person name="Palaniappan K."/>
            <person name="Land M."/>
            <person name="Hauser L."/>
            <person name="Chang Y.J."/>
            <person name="Jeffries C.D."/>
            <person name="Chain P."/>
            <person name="Rohde C."/>
            <person name="Goker M."/>
            <person name="Bristow J."/>
            <person name="Eisen J.A."/>
            <person name="Markowitz V."/>
            <person name="Hugenholtz P."/>
            <person name="Kyrpides N.C."/>
            <person name="Klenk H.P."/>
        </authorList>
    </citation>
    <scope>NUCLEOTIDE SEQUENCE [LARGE SCALE GENOMIC DNA]</scope>
    <source>
        <strain evidence="8">ATCC 14201 / DSM 1135 / JCM 12969 / NCTC 10249 / C-1013-b</strain>
    </source>
</reference>
<dbReference type="PANTHER" id="PTHR11620">
    <property type="entry name" value="60S RIBOSOMAL PROTEIN L23A"/>
    <property type="match status" value="1"/>
</dbReference>
<dbReference type="Pfam" id="PF00276">
    <property type="entry name" value="Ribosomal_L23"/>
    <property type="match status" value="1"/>
</dbReference>
<dbReference type="FunFam" id="3.30.70.330:FF:000001">
    <property type="entry name" value="50S ribosomal protein L23"/>
    <property type="match status" value="1"/>
</dbReference>
<dbReference type="InterPro" id="IPR012677">
    <property type="entry name" value="Nucleotide-bd_a/b_plait_sf"/>
</dbReference>
<keyword evidence="8" id="KW-1185">Reference proteome</keyword>
<dbReference type="GO" id="GO:0003735">
    <property type="term" value="F:structural constituent of ribosome"/>
    <property type="evidence" value="ECO:0007669"/>
    <property type="project" value="InterPro"/>
</dbReference>
<dbReference type="GO" id="GO:0005840">
    <property type="term" value="C:ribosome"/>
    <property type="evidence" value="ECO:0007669"/>
    <property type="project" value="UniProtKB-KW"/>
</dbReference>
<proteinExistence type="inferred from homology"/>
<keyword evidence="2 6" id="KW-0699">rRNA-binding</keyword>
<keyword evidence="3 6" id="KW-0694">RNA-binding</keyword>
<organism evidence="7 8">
    <name type="scientific">Leptotrichia buccalis (strain ATCC 14201 / DSM 1135 / JCM 12969 / NCTC 10249 / C-1013-b)</name>
    <dbReference type="NCBI Taxonomy" id="523794"/>
    <lineage>
        <taxon>Bacteria</taxon>
        <taxon>Fusobacteriati</taxon>
        <taxon>Fusobacteriota</taxon>
        <taxon>Fusobacteriia</taxon>
        <taxon>Fusobacteriales</taxon>
        <taxon>Leptotrichiaceae</taxon>
        <taxon>Leptotrichia</taxon>
    </lineage>
</organism>
<dbReference type="EMBL" id="CP001685">
    <property type="protein sequence ID" value="ACV38161.1"/>
    <property type="molecule type" value="Genomic_DNA"/>
</dbReference>
<evidence type="ECO:0000256" key="6">
    <source>
        <dbReference type="HAMAP-Rule" id="MF_01369"/>
    </source>
</evidence>
<keyword evidence="5 6" id="KW-0687">Ribonucleoprotein</keyword>
<accession>C7NDJ9</accession>
<dbReference type="STRING" id="523794.Lebu_0241"/>
<protein>
    <recommendedName>
        <fullName evidence="6">Large ribosomal subunit protein uL23</fullName>
    </recommendedName>
</protein>
<comment type="similarity">
    <text evidence="1 6">Belongs to the universal ribosomal protein uL23 family.</text>
</comment>
<dbReference type="HOGENOM" id="CLU_037562_3_2_0"/>
<sequence>MHITDIIKKPVINTEKARNLLENNEYVFIVDRRANKLQIKDAVEKLFNVKVQGVNTLNIKSKNKRFRMSMYKTAAIKKAIVKLKDGESIAAYEG</sequence>
<dbReference type="GO" id="GO:1990904">
    <property type="term" value="C:ribonucleoprotein complex"/>
    <property type="evidence" value="ECO:0007669"/>
    <property type="project" value="UniProtKB-KW"/>
</dbReference>
<evidence type="ECO:0000313" key="7">
    <source>
        <dbReference type="EMBL" id="ACV38161.1"/>
    </source>
</evidence>
<evidence type="ECO:0000256" key="5">
    <source>
        <dbReference type="ARBA" id="ARBA00023274"/>
    </source>
</evidence>
<dbReference type="InterPro" id="IPR013025">
    <property type="entry name" value="Ribosomal_uL23-like"/>
</dbReference>
<dbReference type="OrthoDB" id="9793353at2"/>
<evidence type="ECO:0000256" key="2">
    <source>
        <dbReference type="ARBA" id="ARBA00022730"/>
    </source>
</evidence>
<dbReference type="Proteomes" id="UP000001910">
    <property type="component" value="Chromosome"/>
</dbReference>
<keyword evidence="4 6" id="KW-0689">Ribosomal protein</keyword>
<dbReference type="AlphaFoldDB" id="C7NDJ9"/>
<evidence type="ECO:0000256" key="4">
    <source>
        <dbReference type="ARBA" id="ARBA00022980"/>
    </source>
</evidence>
<comment type="subunit">
    <text evidence="6">Part of the 50S ribosomal subunit. Contacts protein L29, and trigger factor when it is bound to the ribosome.</text>
</comment>
<evidence type="ECO:0000313" key="8">
    <source>
        <dbReference type="Proteomes" id="UP000001910"/>
    </source>
</evidence>
<dbReference type="Gene3D" id="3.30.70.330">
    <property type="match status" value="1"/>
</dbReference>
<evidence type="ECO:0000256" key="1">
    <source>
        <dbReference type="ARBA" id="ARBA00006700"/>
    </source>
</evidence>
<dbReference type="RefSeq" id="WP_012806352.1">
    <property type="nucleotide sequence ID" value="NC_013192.1"/>
</dbReference>
<gene>
    <name evidence="6" type="primary">rplW</name>
    <name evidence="7" type="ordered locus">Lebu_0241</name>
</gene>
<evidence type="ECO:0000256" key="3">
    <source>
        <dbReference type="ARBA" id="ARBA00022884"/>
    </source>
</evidence>